<accession>D7SPS1</accession>
<keyword evidence="2" id="KW-1185">Reference proteome</keyword>
<gene>
    <name evidence="1" type="ordered locus">VIT_04s0023g00340</name>
</gene>
<dbReference type="AlphaFoldDB" id="D7SPS1"/>
<reference evidence="2" key="1">
    <citation type="journal article" date="2007" name="Nature">
        <title>The grapevine genome sequence suggests ancestral hexaploidization in major angiosperm phyla.</title>
        <authorList>
            <consortium name="The French-Italian Public Consortium for Grapevine Genome Characterization."/>
            <person name="Jaillon O."/>
            <person name="Aury J.-M."/>
            <person name="Noel B."/>
            <person name="Policriti A."/>
            <person name="Clepet C."/>
            <person name="Casagrande A."/>
            <person name="Choisne N."/>
            <person name="Aubourg S."/>
            <person name="Vitulo N."/>
            <person name="Jubin C."/>
            <person name="Vezzi A."/>
            <person name="Legeai F."/>
            <person name="Hugueney P."/>
            <person name="Dasilva C."/>
            <person name="Horner D."/>
            <person name="Mica E."/>
            <person name="Jublot D."/>
            <person name="Poulain J."/>
            <person name="Bruyere C."/>
            <person name="Billault A."/>
            <person name="Segurens B."/>
            <person name="Gouyvenoux M."/>
            <person name="Ugarte E."/>
            <person name="Cattonaro F."/>
            <person name="Anthouard V."/>
            <person name="Vico V."/>
            <person name="Del Fabbro C."/>
            <person name="Alaux M."/>
            <person name="Di Gaspero G."/>
            <person name="Dumas V."/>
            <person name="Felice N."/>
            <person name="Paillard S."/>
            <person name="Juman I."/>
            <person name="Moroldo M."/>
            <person name="Scalabrin S."/>
            <person name="Canaguier A."/>
            <person name="Le Clainche I."/>
            <person name="Malacrida G."/>
            <person name="Durand E."/>
            <person name="Pesole G."/>
            <person name="Laucou V."/>
            <person name="Chatelet P."/>
            <person name="Merdinoglu D."/>
            <person name="Delledonne M."/>
            <person name="Pezzotti M."/>
            <person name="Lecharny A."/>
            <person name="Scarpelli C."/>
            <person name="Artiguenave F."/>
            <person name="Pe M.E."/>
            <person name="Valle G."/>
            <person name="Morgante M."/>
            <person name="Caboche M."/>
            <person name="Adam-Blondon A.-F."/>
            <person name="Weissenbach J."/>
            <person name="Quetier F."/>
            <person name="Wincker P."/>
        </authorList>
    </citation>
    <scope>NUCLEOTIDE SEQUENCE [LARGE SCALE GENOMIC DNA]</scope>
    <source>
        <strain evidence="2">cv. Pinot noir / PN40024</strain>
    </source>
</reference>
<proteinExistence type="predicted"/>
<protein>
    <submittedName>
        <fullName evidence="1">Uncharacterized protein</fullName>
    </submittedName>
</protein>
<dbReference type="InParanoid" id="D7SPS1"/>
<evidence type="ECO:0000313" key="1">
    <source>
        <dbReference type="EMBL" id="CBI17650.3"/>
    </source>
</evidence>
<evidence type="ECO:0000313" key="2">
    <source>
        <dbReference type="Proteomes" id="UP000009183"/>
    </source>
</evidence>
<sequence length="62" mass="6970">MFYEVEHVISQVSQCCCFLKGHTNLVTSSIRGHMDSLLARQPRVGGRVIARRIAKGRSRITV</sequence>
<dbReference type="PaxDb" id="29760-VIT_04s0023g00340.t01"/>
<organism evidence="1 2">
    <name type="scientific">Vitis vinifera</name>
    <name type="common">Grape</name>
    <dbReference type="NCBI Taxonomy" id="29760"/>
    <lineage>
        <taxon>Eukaryota</taxon>
        <taxon>Viridiplantae</taxon>
        <taxon>Streptophyta</taxon>
        <taxon>Embryophyta</taxon>
        <taxon>Tracheophyta</taxon>
        <taxon>Spermatophyta</taxon>
        <taxon>Magnoliopsida</taxon>
        <taxon>eudicotyledons</taxon>
        <taxon>Gunneridae</taxon>
        <taxon>Pentapetalae</taxon>
        <taxon>rosids</taxon>
        <taxon>Vitales</taxon>
        <taxon>Vitaceae</taxon>
        <taxon>Viteae</taxon>
        <taxon>Vitis</taxon>
    </lineage>
</organism>
<name>D7SPS1_VITVI</name>
<dbReference type="Proteomes" id="UP000009183">
    <property type="component" value="Chromosome 4"/>
</dbReference>
<dbReference type="HOGENOM" id="CLU_2908683_0_0_1"/>
<dbReference type="EMBL" id="FN594959">
    <property type="protein sequence ID" value="CBI17650.3"/>
    <property type="molecule type" value="Genomic_DNA"/>
</dbReference>